<dbReference type="SMART" id="SM00934">
    <property type="entry name" value="OMPdecase"/>
    <property type="match status" value="1"/>
</dbReference>
<evidence type="ECO:0000313" key="3">
    <source>
        <dbReference type="EMBL" id="MFD2024062.1"/>
    </source>
</evidence>
<dbReference type="InterPro" id="IPR027417">
    <property type="entry name" value="P-loop_NTPase"/>
</dbReference>
<keyword evidence="4" id="KW-1185">Reference proteome</keyword>
<feature type="domain" description="Orotidine 5'-phosphate decarboxylase" evidence="2">
    <location>
        <begin position="795"/>
        <end position="996"/>
    </location>
</feature>
<dbReference type="InterPro" id="IPR011989">
    <property type="entry name" value="ARM-like"/>
</dbReference>
<dbReference type="SUPFAM" id="SSF52540">
    <property type="entry name" value="P-loop containing nucleoside triphosphate hydrolases"/>
    <property type="match status" value="1"/>
</dbReference>
<gene>
    <name evidence="3" type="ORF">ACFSL2_00905</name>
</gene>
<protein>
    <submittedName>
        <fullName evidence="3">Orotidine 5'-phosphate decarboxylase / HUMPS family protein</fullName>
        <ecNumber evidence="3">4.1.1.23</ecNumber>
    </submittedName>
</protein>
<dbReference type="Pfam" id="PF13646">
    <property type="entry name" value="HEAT_2"/>
    <property type="match status" value="1"/>
</dbReference>
<dbReference type="Gene3D" id="1.25.10.10">
    <property type="entry name" value="Leucine-rich Repeat Variant"/>
    <property type="match status" value="1"/>
</dbReference>
<proteinExistence type="predicted"/>
<dbReference type="RefSeq" id="WP_377196038.1">
    <property type="nucleotide sequence ID" value="NZ_JBHUHF010000001.1"/>
</dbReference>
<dbReference type="InterPro" id="IPR001387">
    <property type="entry name" value="Cro/C1-type_HTH"/>
</dbReference>
<dbReference type="PANTHER" id="PTHR35039:SF3">
    <property type="entry name" value="3-KETO-L-GULONATE-6-PHOSPHATE DECARBOXYLASE SGBH-RELATED"/>
    <property type="match status" value="1"/>
</dbReference>
<dbReference type="GO" id="GO:0004590">
    <property type="term" value="F:orotidine-5'-phosphate decarboxylase activity"/>
    <property type="evidence" value="ECO:0007669"/>
    <property type="project" value="UniProtKB-EC"/>
</dbReference>
<dbReference type="InterPro" id="IPR001754">
    <property type="entry name" value="OMPdeCOase_dom"/>
</dbReference>
<dbReference type="SUPFAM" id="SSF48371">
    <property type="entry name" value="ARM repeat"/>
    <property type="match status" value="1"/>
</dbReference>
<sequence length="1008" mass="107644">MTSVVGRWTGRELKVLRLARRLSQRQYAAHLGLSDVALSNAERKGPEAVLRMETQQILDTDLEQASEMVLERFWLLLEERNDPDLAAASTARTLSAATSPAWHVPDEAGMAVLQDFVGSGSRVFVLNGLAGTGKSMLVRSVATGLSATADVQIHPATAATPTDLAADILRYGSAPVGTDALLTLEGAAESLLRPLVVVVDGINTEATLDSVGRAVDAILRQAAAPALRFVLVIRTPPTPDLSAYPLLTASMFRPSSTASYTTSLWSPSTAAQAWEQEPRADQPAFADLPPQVQDLIRLPMFMSLLREGAVDLPVHNAGPYLLIDQCVRAIVQRSALKTDDVMRVLGDAAAADLSTRLPQLRPWLSPATGPNLFQAPAELAQRTAGGRVEFSHDLVREYFAATNFAHVTSERGRGQLIEMIGVLSDAADTSAVAAGLHRFFVMAVDDGAPGTLSAVALAPALAGTPAMARLLDAGSDGARFTTPEVLRSCARSCAGDPEALPVVLALLRHRSLPTALGGSWFTWLTEVLHDHGSTIWPDLARHVEARFDADSATQFVQDRVLDTTEVAAFLAHHVSLFITADDRAGLVTRLLLHADWRVRAAVASGLSQVTASAPAVVRGLEHLVADRDYKVRSASAQLLRTAPDHVASAVLSTLLDDDVWYVRARALEELSRREDPTDLVRSALARCRSRESWRRAPRYVRDLLDRLSLLCDDPAKVEQDVVPPAAVRLVREIRTGALSVPTARASLLATVSARSGAWLAVREGKALAAQHASHDEEPQGLMTSEAFRRLRDGRHLQVALDVSDLDLAVAVAQAAADAGARLIEVGDPLIKASGVFAIETIKRAVPDALVVAEMMSSDWGRDQVENAVEHGADVVLLIGPASRASVAAACAAARRLGTSILLDAPAERHSAEWVREMARAGVDGLVVTTNIDLGPGGREPLLRARQIRAWTQLPVAVSGGFTAADPSVVTSPDWDILIAGRAVTESADPGRATAALTELFFPPAERTS</sequence>
<dbReference type="Pfam" id="PF00215">
    <property type="entry name" value="OMPdecase"/>
    <property type="match status" value="1"/>
</dbReference>
<accession>A0ABW4V3R2</accession>
<keyword evidence="1 3" id="KW-0456">Lyase</keyword>
<dbReference type="InterPro" id="IPR013785">
    <property type="entry name" value="Aldolase_TIM"/>
</dbReference>
<reference evidence="4" key="1">
    <citation type="journal article" date="2019" name="Int. J. Syst. Evol. Microbiol.">
        <title>The Global Catalogue of Microorganisms (GCM) 10K type strain sequencing project: providing services to taxonomists for standard genome sequencing and annotation.</title>
        <authorList>
            <consortium name="The Broad Institute Genomics Platform"/>
            <consortium name="The Broad Institute Genome Sequencing Center for Infectious Disease"/>
            <person name="Wu L."/>
            <person name="Ma J."/>
        </authorList>
    </citation>
    <scope>NUCLEOTIDE SEQUENCE [LARGE SCALE GENOMIC DNA]</scope>
    <source>
        <strain evidence="4">CCM 7043</strain>
    </source>
</reference>
<dbReference type="InterPro" id="IPR016024">
    <property type="entry name" value="ARM-type_fold"/>
</dbReference>
<organism evidence="3 4">
    <name type="scientific">Promicromonospora aerolata</name>
    <dbReference type="NCBI Taxonomy" id="195749"/>
    <lineage>
        <taxon>Bacteria</taxon>
        <taxon>Bacillati</taxon>
        <taxon>Actinomycetota</taxon>
        <taxon>Actinomycetes</taxon>
        <taxon>Micrococcales</taxon>
        <taxon>Promicromonosporaceae</taxon>
        <taxon>Promicromonospora</taxon>
    </lineage>
</organism>
<dbReference type="EMBL" id="JBHUHF010000001">
    <property type="protein sequence ID" value="MFD2024062.1"/>
    <property type="molecule type" value="Genomic_DNA"/>
</dbReference>
<comment type="caution">
    <text evidence="3">The sequence shown here is derived from an EMBL/GenBank/DDBJ whole genome shotgun (WGS) entry which is preliminary data.</text>
</comment>
<dbReference type="Gene3D" id="3.20.20.70">
    <property type="entry name" value="Aldolase class I"/>
    <property type="match status" value="1"/>
</dbReference>
<name>A0ABW4V3R2_9MICO</name>
<dbReference type="SUPFAM" id="SSF51366">
    <property type="entry name" value="Ribulose-phoshate binding barrel"/>
    <property type="match status" value="1"/>
</dbReference>
<evidence type="ECO:0000256" key="1">
    <source>
        <dbReference type="ARBA" id="ARBA00023239"/>
    </source>
</evidence>
<dbReference type="EC" id="4.1.1.23" evidence="3"/>
<evidence type="ECO:0000259" key="2">
    <source>
        <dbReference type="SMART" id="SM00934"/>
    </source>
</evidence>
<dbReference type="PANTHER" id="PTHR35039">
    <property type="entry name" value="3-KETO-L-GULONATE-6-PHOSPHATE DECARBOXYLASE SGBH-RELATED"/>
    <property type="match status" value="1"/>
</dbReference>
<evidence type="ECO:0000313" key="4">
    <source>
        <dbReference type="Proteomes" id="UP001597338"/>
    </source>
</evidence>
<dbReference type="InterPro" id="IPR011060">
    <property type="entry name" value="RibuloseP-bd_barrel"/>
</dbReference>
<dbReference type="CDD" id="cd00093">
    <property type="entry name" value="HTH_XRE"/>
    <property type="match status" value="1"/>
</dbReference>
<dbReference type="Proteomes" id="UP001597338">
    <property type="component" value="Unassembled WGS sequence"/>
</dbReference>